<feature type="compositionally biased region" description="Low complexity" evidence="2">
    <location>
        <begin position="9"/>
        <end position="35"/>
    </location>
</feature>
<protein>
    <submittedName>
        <fullName evidence="4">Uncharacterized protein</fullName>
    </submittedName>
</protein>
<feature type="coiled-coil region" evidence="1">
    <location>
        <begin position="125"/>
        <end position="152"/>
    </location>
</feature>
<keyword evidence="1" id="KW-0175">Coiled coil</keyword>
<proteinExistence type="predicted"/>
<accession>A0AAV6V9J1</accession>
<keyword evidence="3" id="KW-0812">Transmembrane</keyword>
<name>A0AAV6V9J1_9ARAC</name>
<feature type="compositionally biased region" description="Polar residues" evidence="2">
    <location>
        <begin position="43"/>
        <end position="53"/>
    </location>
</feature>
<feature type="transmembrane region" description="Helical" evidence="3">
    <location>
        <begin position="98"/>
        <end position="119"/>
    </location>
</feature>
<reference evidence="4 5" key="1">
    <citation type="journal article" date="2022" name="Nat. Ecol. Evol.">
        <title>A masculinizing supergene underlies an exaggerated male reproductive morph in a spider.</title>
        <authorList>
            <person name="Hendrickx F."/>
            <person name="De Corte Z."/>
            <person name="Sonet G."/>
            <person name="Van Belleghem S.M."/>
            <person name="Kostlbacher S."/>
            <person name="Vangestel C."/>
        </authorList>
    </citation>
    <scope>NUCLEOTIDE SEQUENCE [LARGE SCALE GENOMIC DNA]</scope>
    <source>
        <strain evidence="4">W744_W776</strain>
    </source>
</reference>
<evidence type="ECO:0000313" key="5">
    <source>
        <dbReference type="Proteomes" id="UP000827092"/>
    </source>
</evidence>
<keyword evidence="5" id="KW-1185">Reference proteome</keyword>
<dbReference type="Proteomes" id="UP000827092">
    <property type="component" value="Unassembled WGS sequence"/>
</dbReference>
<evidence type="ECO:0000256" key="1">
    <source>
        <dbReference type="SAM" id="Coils"/>
    </source>
</evidence>
<evidence type="ECO:0000256" key="2">
    <source>
        <dbReference type="SAM" id="MobiDB-lite"/>
    </source>
</evidence>
<dbReference type="EMBL" id="JAFNEN010000122">
    <property type="protein sequence ID" value="KAG8193410.1"/>
    <property type="molecule type" value="Genomic_DNA"/>
</dbReference>
<feature type="region of interest" description="Disordered" evidence="2">
    <location>
        <begin position="1"/>
        <end position="89"/>
    </location>
</feature>
<keyword evidence="3" id="KW-0472">Membrane</keyword>
<organism evidence="4 5">
    <name type="scientific">Oedothorax gibbosus</name>
    <dbReference type="NCBI Taxonomy" id="931172"/>
    <lineage>
        <taxon>Eukaryota</taxon>
        <taxon>Metazoa</taxon>
        <taxon>Ecdysozoa</taxon>
        <taxon>Arthropoda</taxon>
        <taxon>Chelicerata</taxon>
        <taxon>Arachnida</taxon>
        <taxon>Araneae</taxon>
        <taxon>Araneomorphae</taxon>
        <taxon>Entelegynae</taxon>
        <taxon>Araneoidea</taxon>
        <taxon>Linyphiidae</taxon>
        <taxon>Erigoninae</taxon>
        <taxon>Oedothorax</taxon>
    </lineage>
</organism>
<evidence type="ECO:0000256" key="3">
    <source>
        <dbReference type="SAM" id="Phobius"/>
    </source>
</evidence>
<evidence type="ECO:0000313" key="4">
    <source>
        <dbReference type="EMBL" id="KAG8193410.1"/>
    </source>
</evidence>
<keyword evidence="3" id="KW-1133">Transmembrane helix</keyword>
<sequence length="187" mass="21126">MDPSKGSNKKSSYSTPKSSGSPTKKPSKDSSSSKSSPEHESKQLWQAKQQVLNMPSPRREYREVTVDTSRSSGDPLCCGVRQDGSTSNKDKEGFSRVAVLYFVCFSCVFVVAVIGLRMFSIEDKLLRLDTDYQQQQMRIEALEDMMHQMKKDYQKQILHLQKGSSTSTSDYFKRTKRETAECICPPG</sequence>
<dbReference type="AlphaFoldDB" id="A0AAV6V9J1"/>
<gene>
    <name evidence="4" type="ORF">JTE90_009635</name>
</gene>
<comment type="caution">
    <text evidence="4">The sequence shown here is derived from an EMBL/GenBank/DDBJ whole genome shotgun (WGS) entry which is preliminary data.</text>
</comment>